<dbReference type="EMBL" id="CM044701">
    <property type="protein sequence ID" value="KAI5680393.1"/>
    <property type="molecule type" value="Genomic_DNA"/>
</dbReference>
<evidence type="ECO:0000313" key="1">
    <source>
        <dbReference type="EMBL" id="KAI5680393.1"/>
    </source>
</evidence>
<proteinExistence type="predicted"/>
<dbReference type="Proteomes" id="UP001060085">
    <property type="component" value="Linkage Group LG01"/>
</dbReference>
<name>A0ACC0C606_CATRO</name>
<comment type="caution">
    <text evidence="1">The sequence shown here is derived from an EMBL/GenBank/DDBJ whole genome shotgun (WGS) entry which is preliminary data.</text>
</comment>
<keyword evidence="2" id="KW-1185">Reference proteome</keyword>
<sequence>MAAFTPLQVAYFFGILGNIVSFMVFLAPLPTFYRIYKMKSTQGFQSIPYSVSLFSAMIYLYYAYLKKKDALLLITINSVGTTVETFYLVVFMIYATKSAKIFTTKLVLVFNIGALGIIMICTYLFSHGHKRVEIVGWICAIFSLSVFAAPLTIMRKVIKTKSVEFMPFSLSFFLTLCAVMWFFYGFLIKDYYIATPNVLGFSFGIAQMILYVIYRDRKKQVLPEINLKEAANQKLADAVIEIGPVTELPAAEETAIVSAPKDAAVVGKPAEV</sequence>
<reference evidence="2" key="1">
    <citation type="journal article" date="2023" name="Nat. Plants">
        <title>Single-cell RNA sequencing provides a high-resolution roadmap for understanding the multicellular compartmentation of specialized metabolism.</title>
        <authorList>
            <person name="Sun S."/>
            <person name="Shen X."/>
            <person name="Li Y."/>
            <person name="Li Y."/>
            <person name="Wang S."/>
            <person name="Li R."/>
            <person name="Zhang H."/>
            <person name="Shen G."/>
            <person name="Guo B."/>
            <person name="Wei J."/>
            <person name="Xu J."/>
            <person name="St-Pierre B."/>
            <person name="Chen S."/>
            <person name="Sun C."/>
        </authorList>
    </citation>
    <scope>NUCLEOTIDE SEQUENCE [LARGE SCALE GENOMIC DNA]</scope>
</reference>
<gene>
    <name evidence="1" type="ORF">M9H77_01620</name>
</gene>
<organism evidence="1 2">
    <name type="scientific">Catharanthus roseus</name>
    <name type="common">Madagascar periwinkle</name>
    <name type="synonym">Vinca rosea</name>
    <dbReference type="NCBI Taxonomy" id="4058"/>
    <lineage>
        <taxon>Eukaryota</taxon>
        <taxon>Viridiplantae</taxon>
        <taxon>Streptophyta</taxon>
        <taxon>Embryophyta</taxon>
        <taxon>Tracheophyta</taxon>
        <taxon>Spermatophyta</taxon>
        <taxon>Magnoliopsida</taxon>
        <taxon>eudicotyledons</taxon>
        <taxon>Gunneridae</taxon>
        <taxon>Pentapetalae</taxon>
        <taxon>asterids</taxon>
        <taxon>lamiids</taxon>
        <taxon>Gentianales</taxon>
        <taxon>Apocynaceae</taxon>
        <taxon>Rauvolfioideae</taxon>
        <taxon>Vinceae</taxon>
        <taxon>Catharanthinae</taxon>
        <taxon>Catharanthus</taxon>
    </lineage>
</organism>
<accession>A0ACC0C606</accession>
<protein>
    <submittedName>
        <fullName evidence="1">Uncharacterized protein</fullName>
    </submittedName>
</protein>
<evidence type="ECO:0000313" key="2">
    <source>
        <dbReference type="Proteomes" id="UP001060085"/>
    </source>
</evidence>